<gene>
    <name evidence="10" type="ORF">Tsubulata_027818</name>
</gene>
<protein>
    <recommendedName>
        <fullName evidence="12">Myb-like protein L</fullName>
    </recommendedName>
</protein>
<dbReference type="InterPro" id="IPR001005">
    <property type="entry name" value="SANT/Myb"/>
</dbReference>
<dbReference type="AlphaFoldDB" id="A0A9Q0J993"/>
<feature type="domain" description="Myb-like" evidence="8">
    <location>
        <begin position="469"/>
        <end position="520"/>
    </location>
</feature>
<keyword evidence="3" id="KW-0805">Transcription regulation</keyword>
<feature type="region of interest" description="Disordered" evidence="7">
    <location>
        <begin position="766"/>
        <end position="851"/>
    </location>
</feature>
<feature type="region of interest" description="Disordered" evidence="7">
    <location>
        <begin position="739"/>
        <end position="758"/>
    </location>
</feature>
<reference evidence="10" key="2">
    <citation type="journal article" date="2023" name="Plants (Basel)">
        <title>Annotation of the Turnera subulata (Passifloraceae) Draft Genome Reveals the S-Locus Evolved after the Divergence of Turneroideae from Passifloroideae in a Stepwise Manner.</title>
        <authorList>
            <person name="Henning P.M."/>
            <person name="Roalson E.H."/>
            <person name="Mir W."/>
            <person name="McCubbin A.G."/>
            <person name="Shore J.S."/>
        </authorList>
    </citation>
    <scope>NUCLEOTIDE SEQUENCE</scope>
    <source>
        <strain evidence="10">F60SS</strain>
    </source>
</reference>
<evidence type="ECO:0000256" key="2">
    <source>
        <dbReference type="ARBA" id="ARBA00022737"/>
    </source>
</evidence>
<dbReference type="GO" id="GO:0001006">
    <property type="term" value="F:RNA polymerase III type 3 promoter sequence-specific DNA binding"/>
    <property type="evidence" value="ECO:0007669"/>
    <property type="project" value="TreeGrafter"/>
</dbReference>
<reference evidence="10" key="1">
    <citation type="submission" date="2022-02" db="EMBL/GenBank/DDBJ databases">
        <authorList>
            <person name="Henning P.M."/>
            <person name="McCubbin A.G."/>
            <person name="Shore J.S."/>
        </authorList>
    </citation>
    <scope>NUCLEOTIDE SEQUENCE</scope>
    <source>
        <strain evidence="10">F60SS</strain>
        <tissue evidence="10">Leaves</tissue>
    </source>
</reference>
<feature type="compositionally biased region" description="Basic and acidic residues" evidence="7">
    <location>
        <begin position="773"/>
        <end position="813"/>
    </location>
</feature>
<accession>A0A9Q0J993</accession>
<keyword evidence="5" id="KW-0804">Transcription</keyword>
<sequence>MSPAHQNDGEEEEHLAGDDEHDEDDDDDVGFDDDDMEALRQACMLTGANIEENIPSLSSPSPAAAAAAASGEAARGSSDGGGSVSGSESEDDLQLFRDIQQQFSIRADSLEQPLQDEEEEEEDDSETLAAVMRRFAVYSDNDNLRYGREKVEPCSENLLVDTTRANEDPNTANFSSGDRDIVPVPDLVEQRDANVLNLSAAELRDSRFPKSAQMFIDAIKKNRSCQKFIRSKLPDIEAKIEQNKRLMESVKTFKNFQAKCKMATGRALSLKQDPYVQLISARRERGNGKRNLIMCTGPEENCHVANYRMALRNFPLSFVQKKWTKEEKESLRKGIVQQFQEMVLQFSMDHISVSEGCSEDANYMDNVLASIKDLDITPEKMREFLPKVNWDQLASLYVPGHSGAECEAQWLNFEDPLINHSPQWTSKEDKSLLYIVQQKGVSNWFDIAASLGTNRTPFKCLERFQRSLNASILKREWTEEEDAQLHAAVEAYGEHNWQSVASTLVGRTGPQCSNRWKKTLNPDRQKVGRWTSDEDKRLRIAVMFFGPKNWDKIAQFVPGRLPPQCRERWVNCLDPSLNRNVWTEEEDLRLKAAIKEYGYRWSMIAKCLAPRTDNQCRRRWKVLAPDEVPLLQAARRMQKVALISNFVDRESERPALGPHDFLPSPMMIEPASEENQSRKHKRRSRRSESEGHAVSGNALKKKRARRCNKQLQVSSEEPLRITDSAEVETLDESHAVVTNGRIEPCSENDKNDTTVLGESNGLKKIRAKRHNKRLQESVEEDPRTTSAGEEVHESSEIRLTNIEDGRSLLDDTSNKQSKPHKVYRRREAITGTHDSSSLSCQQNRSQKSKPKCQTLPEQILEAHDDDDNVTLASLLPNNWKKKHVGTKKAAKGCLPSNTKTGLEVICKKDQSANGPKVPSIMLDGVAGTNNAKRTVTSEMQLRLSKCTLATVATEKPSGADGAKGGLNIVQESDREVGSINAKDDLDTDDIPLLSLFHGREKKRRILAGRGSGTDAVPKPVREPVSISTQCDSIEDITLSSLFNKNTKKRRRVLTEKD</sequence>
<evidence type="ECO:0000256" key="4">
    <source>
        <dbReference type="ARBA" id="ARBA00023125"/>
    </source>
</evidence>
<feature type="domain" description="Myb-like" evidence="8">
    <location>
        <begin position="424"/>
        <end position="468"/>
    </location>
</feature>
<dbReference type="GO" id="GO:0000978">
    <property type="term" value="F:RNA polymerase II cis-regulatory region sequence-specific DNA binding"/>
    <property type="evidence" value="ECO:0007669"/>
    <property type="project" value="TreeGrafter"/>
</dbReference>
<organism evidence="10 11">
    <name type="scientific">Turnera subulata</name>
    <dbReference type="NCBI Taxonomy" id="218843"/>
    <lineage>
        <taxon>Eukaryota</taxon>
        <taxon>Viridiplantae</taxon>
        <taxon>Streptophyta</taxon>
        <taxon>Embryophyta</taxon>
        <taxon>Tracheophyta</taxon>
        <taxon>Spermatophyta</taxon>
        <taxon>Magnoliopsida</taxon>
        <taxon>eudicotyledons</taxon>
        <taxon>Gunneridae</taxon>
        <taxon>Pentapetalae</taxon>
        <taxon>rosids</taxon>
        <taxon>fabids</taxon>
        <taxon>Malpighiales</taxon>
        <taxon>Passifloraceae</taxon>
        <taxon>Turnera</taxon>
    </lineage>
</organism>
<feature type="compositionally biased region" description="Low complexity" evidence="7">
    <location>
        <begin position="55"/>
        <end position="77"/>
    </location>
</feature>
<evidence type="ECO:0000259" key="8">
    <source>
        <dbReference type="PROSITE" id="PS50090"/>
    </source>
</evidence>
<evidence type="ECO:0000313" key="11">
    <source>
        <dbReference type="Proteomes" id="UP001141552"/>
    </source>
</evidence>
<dbReference type="SMART" id="SM00717">
    <property type="entry name" value="SANT"/>
    <property type="match status" value="5"/>
</dbReference>
<feature type="region of interest" description="Disordered" evidence="7">
    <location>
        <begin position="1"/>
        <end position="91"/>
    </location>
</feature>
<dbReference type="SUPFAM" id="SSF46689">
    <property type="entry name" value="Homeodomain-like"/>
    <property type="match status" value="3"/>
</dbReference>
<dbReference type="PROSITE" id="PS51294">
    <property type="entry name" value="HTH_MYB"/>
    <property type="match status" value="3"/>
</dbReference>
<name>A0A9Q0J993_9ROSI</name>
<feature type="domain" description="HTH myb-type" evidence="9">
    <location>
        <begin position="528"/>
        <end position="573"/>
    </location>
</feature>
<dbReference type="Pfam" id="PF13921">
    <property type="entry name" value="Myb_DNA-bind_6"/>
    <property type="match status" value="2"/>
</dbReference>
<keyword evidence="4" id="KW-0238">DNA-binding</keyword>
<feature type="compositionally biased region" description="Polar residues" evidence="7">
    <location>
        <begin position="832"/>
        <end position="845"/>
    </location>
</feature>
<dbReference type="GO" id="GO:0005634">
    <property type="term" value="C:nucleus"/>
    <property type="evidence" value="ECO:0007669"/>
    <property type="project" value="UniProtKB-SubCell"/>
</dbReference>
<evidence type="ECO:0000313" key="10">
    <source>
        <dbReference type="EMBL" id="KAJ4832335.1"/>
    </source>
</evidence>
<dbReference type="Proteomes" id="UP001141552">
    <property type="component" value="Unassembled WGS sequence"/>
</dbReference>
<evidence type="ECO:0000256" key="1">
    <source>
        <dbReference type="ARBA" id="ARBA00004123"/>
    </source>
</evidence>
<evidence type="ECO:0000259" key="9">
    <source>
        <dbReference type="PROSITE" id="PS51294"/>
    </source>
</evidence>
<dbReference type="GO" id="GO:0042795">
    <property type="term" value="P:snRNA transcription by RNA polymerase II"/>
    <property type="evidence" value="ECO:0007669"/>
    <property type="project" value="TreeGrafter"/>
</dbReference>
<comment type="caution">
    <text evidence="10">The sequence shown here is derived from an EMBL/GenBank/DDBJ whole genome shotgun (WGS) entry which is preliminary data.</text>
</comment>
<feature type="region of interest" description="Disordered" evidence="7">
    <location>
        <begin position="653"/>
        <end position="723"/>
    </location>
</feature>
<evidence type="ECO:0000256" key="3">
    <source>
        <dbReference type="ARBA" id="ARBA00023015"/>
    </source>
</evidence>
<feature type="compositionally biased region" description="Acidic residues" evidence="7">
    <location>
        <begin position="9"/>
        <end position="36"/>
    </location>
</feature>
<dbReference type="FunFam" id="1.10.10.60:FF:000010">
    <property type="entry name" value="Transcriptional activator Myb isoform A"/>
    <property type="match status" value="1"/>
</dbReference>
<dbReference type="InterPro" id="IPR051575">
    <property type="entry name" value="Myb-like_DNA-bd"/>
</dbReference>
<dbReference type="PANTHER" id="PTHR46621:SF1">
    <property type="entry name" value="SNRNA-ACTIVATING PROTEIN COMPLEX SUBUNIT 4"/>
    <property type="match status" value="1"/>
</dbReference>
<dbReference type="InterPro" id="IPR009057">
    <property type="entry name" value="Homeodomain-like_sf"/>
</dbReference>
<dbReference type="InterPro" id="IPR017930">
    <property type="entry name" value="Myb_dom"/>
</dbReference>
<dbReference type="PROSITE" id="PS50090">
    <property type="entry name" value="MYB_LIKE"/>
    <property type="match status" value="4"/>
</dbReference>
<evidence type="ECO:0008006" key="12">
    <source>
        <dbReference type="Google" id="ProtNLM"/>
    </source>
</evidence>
<dbReference type="GO" id="GO:0042796">
    <property type="term" value="P:snRNA transcription by RNA polymerase III"/>
    <property type="evidence" value="ECO:0007669"/>
    <property type="project" value="TreeGrafter"/>
</dbReference>
<feature type="domain" description="Myb-like" evidence="8">
    <location>
        <begin position="522"/>
        <end position="573"/>
    </location>
</feature>
<dbReference type="PANTHER" id="PTHR46621">
    <property type="entry name" value="SNRNA-ACTIVATING PROTEIN COMPLEX SUBUNIT 4"/>
    <property type="match status" value="1"/>
</dbReference>
<proteinExistence type="predicted"/>
<dbReference type="CDD" id="cd00167">
    <property type="entry name" value="SANT"/>
    <property type="match status" value="4"/>
</dbReference>
<comment type="subcellular location">
    <subcellularLocation>
        <location evidence="1">Nucleus</location>
    </subcellularLocation>
</comment>
<dbReference type="GO" id="GO:0019185">
    <property type="term" value="C:snRNA-activating protein complex"/>
    <property type="evidence" value="ECO:0007669"/>
    <property type="project" value="TreeGrafter"/>
</dbReference>
<evidence type="ECO:0000256" key="6">
    <source>
        <dbReference type="ARBA" id="ARBA00023242"/>
    </source>
</evidence>
<keyword evidence="11" id="KW-1185">Reference proteome</keyword>
<feature type="domain" description="Myb-like" evidence="8">
    <location>
        <begin position="574"/>
        <end position="624"/>
    </location>
</feature>
<keyword evidence="6" id="KW-0539">Nucleus</keyword>
<evidence type="ECO:0000256" key="7">
    <source>
        <dbReference type="SAM" id="MobiDB-lite"/>
    </source>
</evidence>
<keyword evidence="2" id="KW-0677">Repeat</keyword>
<feature type="domain" description="HTH myb-type" evidence="9">
    <location>
        <begin position="574"/>
        <end position="628"/>
    </location>
</feature>
<dbReference type="Gene3D" id="1.10.10.60">
    <property type="entry name" value="Homeodomain-like"/>
    <property type="match status" value="5"/>
</dbReference>
<dbReference type="EMBL" id="JAKUCV010005154">
    <property type="protein sequence ID" value="KAJ4832335.1"/>
    <property type="molecule type" value="Genomic_DNA"/>
</dbReference>
<feature type="domain" description="HTH myb-type" evidence="9">
    <location>
        <begin position="469"/>
        <end position="524"/>
    </location>
</feature>
<feature type="compositionally biased region" description="Basic residues" evidence="7">
    <location>
        <begin position="699"/>
        <end position="708"/>
    </location>
</feature>
<dbReference type="OrthoDB" id="2143914at2759"/>
<evidence type="ECO:0000256" key="5">
    <source>
        <dbReference type="ARBA" id="ARBA00023163"/>
    </source>
</evidence>